<evidence type="ECO:0000256" key="8">
    <source>
        <dbReference type="ARBA" id="ARBA00023012"/>
    </source>
</evidence>
<evidence type="ECO:0000256" key="6">
    <source>
        <dbReference type="ARBA" id="ARBA00022777"/>
    </source>
</evidence>
<keyword evidence="5" id="KW-0547">Nucleotide-binding</keyword>
<feature type="domain" description="Histidine kinase/HSP90-like ATPase" evidence="10">
    <location>
        <begin position="331"/>
        <end position="428"/>
    </location>
</feature>
<reference evidence="11 12" key="1">
    <citation type="submission" date="2021-07" db="EMBL/GenBank/DDBJ databases">
        <title>Actinomadura sp. PM05-2 isolated from lichen.</title>
        <authorList>
            <person name="Somphong A."/>
            <person name="Phongsopitanun W."/>
            <person name="Tanasupawat S."/>
            <person name="Peongsungnone V."/>
        </authorList>
    </citation>
    <scope>NUCLEOTIDE SEQUENCE [LARGE SCALE GENOMIC DNA]</scope>
    <source>
        <strain evidence="11 12">PM05-2</strain>
    </source>
</reference>
<sequence>MRNVAEQGRTDAWRGALVAHARAVLDAVEHLIGGLGTALLAFVALVWTAAVAALCPLGIGLLLAPTAPRLARSVAERERHRLSRSGAEIMPAGRAPAGLRAALADATVRRDLGWVAVHATWGLLISAFGVVLTANAVQDFTYPLWWRMLPRDQATPSFVPWTVRDEPSALAVGLYGMALAVCFLIVGPGLARVQAWPGRRLLAPAAGADLSLRVAHLSATRAAALDAHAAELRRIERSLHDGAQNRLVAVTVLLGAARRALARDPATAEAALGRAHDAAEQALAELRLVVRSILPPVLADRGLAEALAGLAADCPVPCRVDVDVPGRCAASAEATAYFVTAEALTNIAEHSRARAAAVVLRRRGDRLVLRVEDDGVGGAAEGAGAAGGHLGSGLAGIRGRAEAHDGRLTLTSPPGGPTVLTVELPCGS</sequence>
<feature type="transmembrane region" description="Helical" evidence="9">
    <location>
        <begin position="169"/>
        <end position="191"/>
    </location>
</feature>
<dbReference type="RefSeq" id="WP_220169192.1">
    <property type="nucleotide sequence ID" value="NZ_JAIBOA010000019.1"/>
</dbReference>
<keyword evidence="7" id="KW-0067">ATP-binding</keyword>
<dbReference type="PANTHER" id="PTHR24421:SF10">
    <property type="entry name" value="NITRATE_NITRITE SENSOR PROTEIN NARQ"/>
    <property type="match status" value="1"/>
</dbReference>
<name>A0ABS7G169_9ACTN</name>
<keyword evidence="3" id="KW-0597">Phosphoprotein</keyword>
<comment type="catalytic activity">
    <reaction evidence="1">
        <text>ATP + protein L-histidine = ADP + protein N-phospho-L-histidine.</text>
        <dbReference type="EC" id="2.7.13.3"/>
    </reaction>
</comment>
<evidence type="ECO:0000256" key="3">
    <source>
        <dbReference type="ARBA" id="ARBA00022553"/>
    </source>
</evidence>
<dbReference type="Pfam" id="PF07730">
    <property type="entry name" value="HisKA_3"/>
    <property type="match status" value="1"/>
</dbReference>
<evidence type="ECO:0000256" key="1">
    <source>
        <dbReference type="ARBA" id="ARBA00000085"/>
    </source>
</evidence>
<keyword evidence="9" id="KW-0472">Membrane</keyword>
<gene>
    <name evidence="11" type="ORF">K1Y72_26505</name>
</gene>
<dbReference type="Proteomes" id="UP000774570">
    <property type="component" value="Unassembled WGS sequence"/>
</dbReference>
<dbReference type="InterPro" id="IPR003594">
    <property type="entry name" value="HATPase_dom"/>
</dbReference>
<evidence type="ECO:0000256" key="9">
    <source>
        <dbReference type="SAM" id="Phobius"/>
    </source>
</evidence>
<dbReference type="PANTHER" id="PTHR24421">
    <property type="entry name" value="NITRATE/NITRITE SENSOR PROTEIN NARX-RELATED"/>
    <property type="match status" value="1"/>
</dbReference>
<evidence type="ECO:0000256" key="5">
    <source>
        <dbReference type="ARBA" id="ARBA00022741"/>
    </source>
</evidence>
<evidence type="ECO:0000259" key="10">
    <source>
        <dbReference type="SMART" id="SM00387"/>
    </source>
</evidence>
<dbReference type="InterPro" id="IPR011712">
    <property type="entry name" value="Sig_transdc_His_kin_sub3_dim/P"/>
</dbReference>
<dbReference type="Pfam" id="PF13796">
    <property type="entry name" value="Sensor"/>
    <property type="match status" value="1"/>
</dbReference>
<dbReference type="InterPro" id="IPR050482">
    <property type="entry name" value="Sensor_HK_TwoCompSys"/>
</dbReference>
<dbReference type="SUPFAM" id="SSF55874">
    <property type="entry name" value="ATPase domain of HSP90 chaperone/DNA topoisomerase II/histidine kinase"/>
    <property type="match status" value="1"/>
</dbReference>
<keyword evidence="8" id="KW-0902">Two-component regulatory system</keyword>
<feature type="transmembrane region" description="Helical" evidence="9">
    <location>
        <begin position="112"/>
        <end position="137"/>
    </location>
</feature>
<accession>A0ABS7G169</accession>
<evidence type="ECO:0000256" key="7">
    <source>
        <dbReference type="ARBA" id="ARBA00022840"/>
    </source>
</evidence>
<dbReference type="EMBL" id="JAIBOA010000019">
    <property type="protein sequence ID" value="MBW8485955.1"/>
    <property type="molecule type" value="Genomic_DNA"/>
</dbReference>
<dbReference type="Gene3D" id="3.30.565.10">
    <property type="entry name" value="Histidine kinase-like ATPase, C-terminal domain"/>
    <property type="match status" value="1"/>
</dbReference>
<keyword evidence="12" id="KW-1185">Reference proteome</keyword>
<feature type="transmembrane region" description="Helical" evidence="9">
    <location>
        <begin position="38"/>
        <end position="63"/>
    </location>
</feature>
<protein>
    <recommendedName>
        <fullName evidence="2">histidine kinase</fullName>
        <ecNumber evidence="2">2.7.13.3</ecNumber>
    </recommendedName>
</protein>
<dbReference type="Pfam" id="PF02518">
    <property type="entry name" value="HATPase_c"/>
    <property type="match status" value="1"/>
</dbReference>
<comment type="caution">
    <text evidence="11">The sequence shown here is derived from an EMBL/GenBank/DDBJ whole genome shotgun (WGS) entry which is preliminary data.</text>
</comment>
<dbReference type="InterPro" id="IPR025828">
    <property type="entry name" value="Put_sensor_dom"/>
</dbReference>
<proteinExistence type="predicted"/>
<dbReference type="EC" id="2.7.13.3" evidence="2"/>
<evidence type="ECO:0000313" key="11">
    <source>
        <dbReference type="EMBL" id="MBW8485955.1"/>
    </source>
</evidence>
<evidence type="ECO:0000313" key="12">
    <source>
        <dbReference type="Proteomes" id="UP000774570"/>
    </source>
</evidence>
<keyword evidence="4" id="KW-0808">Transferase</keyword>
<keyword evidence="9" id="KW-0812">Transmembrane</keyword>
<dbReference type="SMART" id="SM00387">
    <property type="entry name" value="HATPase_c"/>
    <property type="match status" value="1"/>
</dbReference>
<organism evidence="11 12">
    <name type="scientific">Actinomadura parmotrematis</name>
    <dbReference type="NCBI Taxonomy" id="2864039"/>
    <lineage>
        <taxon>Bacteria</taxon>
        <taxon>Bacillati</taxon>
        <taxon>Actinomycetota</taxon>
        <taxon>Actinomycetes</taxon>
        <taxon>Streptosporangiales</taxon>
        <taxon>Thermomonosporaceae</taxon>
        <taxon>Actinomadura</taxon>
    </lineage>
</organism>
<dbReference type="Gene3D" id="1.20.5.1930">
    <property type="match status" value="1"/>
</dbReference>
<dbReference type="CDD" id="cd16917">
    <property type="entry name" value="HATPase_UhpB-NarQ-NarX-like"/>
    <property type="match status" value="1"/>
</dbReference>
<evidence type="ECO:0000256" key="4">
    <source>
        <dbReference type="ARBA" id="ARBA00022679"/>
    </source>
</evidence>
<evidence type="ECO:0000256" key="2">
    <source>
        <dbReference type="ARBA" id="ARBA00012438"/>
    </source>
</evidence>
<keyword evidence="9" id="KW-1133">Transmembrane helix</keyword>
<dbReference type="InterPro" id="IPR036890">
    <property type="entry name" value="HATPase_C_sf"/>
</dbReference>
<keyword evidence="6" id="KW-0418">Kinase</keyword>